<evidence type="ECO:0000313" key="3">
    <source>
        <dbReference type="EMBL" id="TJY60133.1"/>
    </source>
</evidence>
<dbReference type="InterPro" id="IPR028098">
    <property type="entry name" value="Glyco_trans_4-like_N"/>
</dbReference>
<dbReference type="SUPFAM" id="SSF53756">
    <property type="entry name" value="UDP-Glycosyltransferase/glycogen phosphorylase"/>
    <property type="match status" value="1"/>
</dbReference>
<dbReference type="InterPro" id="IPR001296">
    <property type="entry name" value="Glyco_trans_1"/>
</dbReference>
<dbReference type="AlphaFoldDB" id="A0A4U0GN20"/>
<dbReference type="RefSeq" id="WP_136823138.1">
    <property type="nucleotide sequence ID" value="NZ_BMJX01000012.1"/>
</dbReference>
<dbReference type="EMBL" id="SUKA01000012">
    <property type="protein sequence ID" value="TJY60133.1"/>
    <property type="molecule type" value="Genomic_DNA"/>
</dbReference>
<comment type="caution">
    <text evidence="3">The sequence shown here is derived from an EMBL/GenBank/DDBJ whole genome shotgun (WGS) entry which is preliminary data.</text>
</comment>
<accession>A0A4U0GN20</accession>
<gene>
    <name evidence="3" type="ORF">FAZ19_23055</name>
</gene>
<dbReference type="Proteomes" id="UP000309872">
    <property type="component" value="Unassembled WGS sequence"/>
</dbReference>
<reference evidence="3 4" key="1">
    <citation type="submission" date="2019-04" db="EMBL/GenBank/DDBJ databases">
        <title>Sphingobacterium olei sp. nov., isolated from oil-contaminated soil.</title>
        <authorList>
            <person name="Liu B."/>
        </authorList>
    </citation>
    <scope>NUCLEOTIDE SEQUENCE [LARGE SCALE GENOMIC DNA]</scope>
    <source>
        <strain evidence="3 4">Y3L14</strain>
    </source>
</reference>
<dbReference type="Gene3D" id="3.40.50.2000">
    <property type="entry name" value="Glycogen Phosphorylase B"/>
    <property type="match status" value="2"/>
</dbReference>
<keyword evidence="3" id="KW-0808">Transferase</keyword>
<sequence>MKKIKRVVYCIGGTFNSGGMERVLANKANYLAAQGITVAIVTTDQQQRAPYFTLNELISCFDLGINYTASSNQNILQKGLGYLVKQWRHRRKLRRLLKELKADVVISMFDNDANLLWGIQDGSKKILEAHFSRFKRLQYGRRGLWKRIDAWRSEQDLKVAKQYDKFVVLTEEDKEYWGELPNMTVIPNAHSFAPEQPAALANKRVIAVGRYDYQKGFDELIAAWASVKEVFPDWQLHIFGKGELEEAYRKQIKGLDLQDVVRLCPPTEKIAEEYLSSSIFAMTSRYEGLPMAMLEAQACGLPLVAYACKCGPRDIIVDGQNGYLIPEGDQAGMANALIRLMQDEELRKRMGSNARHESVQFSEEGVMKRWMDLLGQLINKQ</sequence>
<name>A0A4U0GN20_9SPHI</name>
<dbReference type="Pfam" id="PF00534">
    <property type="entry name" value="Glycos_transf_1"/>
    <property type="match status" value="1"/>
</dbReference>
<dbReference type="Pfam" id="PF13439">
    <property type="entry name" value="Glyco_transf_4"/>
    <property type="match status" value="1"/>
</dbReference>
<keyword evidence="4" id="KW-1185">Reference proteome</keyword>
<organism evidence="3 4">
    <name type="scientific">Sphingobacterium alkalisoli</name>
    <dbReference type="NCBI Taxonomy" id="1874115"/>
    <lineage>
        <taxon>Bacteria</taxon>
        <taxon>Pseudomonadati</taxon>
        <taxon>Bacteroidota</taxon>
        <taxon>Sphingobacteriia</taxon>
        <taxon>Sphingobacteriales</taxon>
        <taxon>Sphingobacteriaceae</taxon>
        <taxon>Sphingobacterium</taxon>
    </lineage>
</organism>
<dbReference type="CDD" id="cd03820">
    <property type="entry name" value="GT4_AmsD-like"/>
    <property type="match status" value="1"/>
</dbReference>
<dbReference type="PANTHER" id="PTHR12526:SF630">
    <property type="entry name" value="GLYCOSYLTRANSFERASE"/>
    <property type="match status" value="1"/>
</dbReference>
<protein>
    <submittedName>
        <fullName evidence="3">Glycosyltransferase family 4 protein</fullName>
    </submittedName>
</protein>
<dbReference type="OrthoDB" id="9811239at2"/>
<evidence type="ECO:0000259" key="2">
    <source>
        <dbReference type="Pfam" id="PF13439"/>
    </source>
</evidence>
<evidence type="ECO:0000259" key="1">
    <source>
        <dbReference type="Pfam" id="PF00534"/>
    </source>
</evidence>
<dbReference type="GO" id="GO:0016757">
    <property type="term" value="F:glycosyltransferase activity"/>
    <property type="evidence" value="ECO:0007669"/>
    <property type="project" value="InterPro"/>
</dbReference>
<proteinExistence type="predicted"/>
<evidence type="ECO:0000313" key="4">
    <source>
        <dbReference type="Proteomes" id="UP000309872"/>
    </source>
</evidence>
<feature type="domain" description="Glycosyl transferase family 1" evidence="1">
    <location>
        <begin position="201"/>
        <end position="356"/>
    </location>
</feature>
<feature type="domain" description="Glycosyltransferase subfamily 4-like N-terminal" evidence="2">
    <location>
        <begin position="18"/>
        <end position="189"/>
    </location>
</feature>
<dbReference type="PANTHER" id="PTHR12526">
    <property type="entry name" value="GLYCOSYLTRANSFERASE"/>
    <property type="match status" value="1"/>
</dbReference>